<evidence type="ECO:0000259" key="1">
    <source>
        <dbReference type="PROSITE" id="PS50835"/>
    </source>
</evidence>
<dbReference type="Proteomes" id="UP001286313">
    <property type="component" value="Unassembled WGS sequence"/>
</dbReference>
<accession>A0AAE1FSA1</accession>
<dbReference type="InterPro" id="IPR013106">
    <property type="entry name" value="Ig_V-set"/>
</dbReference>
<reference evidence="2" key="1">
    <citation type="submission" date="2023-10" db="EMBL/GenBank/DDBJ databases">
        <title>Genome assemblies of two species of porcelain crab, Petrolisthes cinctipes and Petrolisthes manimaculis (Anomura: Porcellanidae).</title>
        <authorList>
            <person name="Angst P."/>
        </authorList>
    </citation>
    <scope>NUCLEOTIDE SEQUENCE</scope>
    <source>
        <strain evidence="2">PB745_01</strain>
        <tissue evidence="2">Gill</tissue>
    </source>
</reference>
<dbReference type="InterPro" id="IPR036179">
    <property type="entry name" value="Ig-like_dom_sf"/>
</dbReference>
<comment type="caution">
    <text evidence="2">The sequence shown here is derived from an EMBL/GenBank/DDBJ whole genome shotgun (WGS) entry which is preliminary data.</text>
</comment>
<evidence type="ECO:0000313" key="3">
    <source>
        <dbReference type="Proteomes" id="UP001286313"/>
    </source>
</evidence>
<dbReference type="PANTHER" id="PTHR23278:SF19">
    <property type="entry name" value="OBSCURIN"/>
    <property type="match status" value="1"/>
</dbReference>
<sequence>MGTGTKSGENSYYCCPIKSLEFIHHVHGIKDDLFSVAVWSVTGVAGRASDLPCYLNPRTPNDRPKLILWYKKGTRTPIFSYDGRIPPLETNNRHEGRQVTVSRDAATLTLSSVGLDAAGVYECRVDFFKSPTHNSLVNLTIVGK</sequence>
<protein>
    <recommendedName>
        <fullName evidence="1">Ig-like domain-containing protein</fullName>
    </recommendedName>
</protein>
<feature type="domain" description="Ig-like" evidence="1">
    <location>
        <begin position="46"/>
        <end position="140"/>
    </location>
</feature>
<dbReference type="InterPro" id="IPR013783">
    <property type="entry name" value="Ig-like_fold"/>
</dbReference>
<organism evidence="2 3">
    <name type="scientific">Petrolisthes cinctipes</name>
    <name type="common">Flat porcelain crab</name>
    <dbReference type="NCBI Taxonomy" id="88211"/>
    <lineage>
        <taxon>Eukaryota</taxon>
        <taxon>Metazoa</taxon>
        <taxon>Ecdysozoa</taxon>
        <taxon>Arthropoda</taxon>
        <taxon>Crustacea</taxon>
        <taxon>Multicrustacea</taxon>
        <taxon>Malacostraca</taxon>
        <taxon>Eumalacostraca</taxon>
        <taxon>Eucarida</taxon>
        <taxon>Decapoda</taxon>
        <taxon>Pleocyemata</taxon>
        <taxon>Anomura</taxon>
        <taxon>Galatheoidea</taxon>
        <taxon>Porcellanidae</taxon>
        <taxon>Petrolisthes</taxon>
    </lineage>
</organism>
<evidence type="ECO:0000313" key="2">
    <source>
        <dbReference type="EMBL" id="KAK3879629.1"/>
    </source>
</evidence>
<dbReference type="Gene3D" id="2.60.40.10">
    <property type="entry name" value="Immunoglobulins"/>
    <property type="match status" value="1"/>
</dbReference>
<name>A0AAE1FSA1_PETCI</name>
<gene>
    <name evidence="2" type="ORF">Pcinc_015820</name>
</gene>
<keyword evidence="3" id="KW-1185">Reference proteome</keyword>
<dbReference type="AlphaFoldDB" id="A0AAE1FSA1"/>
<dbReference type="PANTHER" id="PTHR23278">
    <property type="entry name" value="SIDESTEP PROTEIN"/>
    <property type="match status" value="1"/>
</dbReference>
<dbReference type="Pfam" id="PF07686">
    <property type="entry name" value="V-set"/>
    <property type="match status" value="1"/>
</dbReference>
<dbReference type="SUPFAM" id="SSF48726">
    <property type="entry name" value="Immunoglobulin"/>
    <property type="match status" value="1"/>
</dbReference>
<dbReference type="EMBL" id="JAWQEG010001419">
    <property type="protein sequence ID" value="KAK3879629.1"/>
    <property type="molecule type" value="Genomic_DNA"/>
</dbReference>
<proteinExistence type="predicted"/>
<dbReference type="PROSITE" id="PS50835">
    <property type="entry name" value="IG_LIKE"/>
    <property type="match status" value="1"/>
</dbReference>
<dbReference type="InterPro" id="IPR007110">
    <property type="entry name" value="Ig-like_dom"/>
</dbReference>